<gene>
    <name evidence="1" type="ORF">AV530_010250</name>
</gene>
<proteinExistence type="predicted"/>
<dbReference type="EMBL" id="LSYS01003733">
    <property type="protein sequence ID" value="OPJ82259.1"/>
    <property type="molecule type" value="Genomic_DNA"/>
</dbReference>
<comment type="caution">
    <text evidence="1">The sequence shown here is derived from an EMBL/GenBank/DDBJ whole genome shotgun (WGS) entry which is preliminary data.</text>
</comment>
<dbReference type="AlphaFoldDB" id="A0A1V4KCR8"/>
<organism evidence="1 2">
    <name type="scientific">Patagioenas fasciata monilis</name>
    <dbReference type="NCBI Taxonomy" id="372326"/>
    <lineage>
        <taxon>Eukaryota</taxon>
        <taxon>Metazoa</taxon>
        <taxon>Chordata</taxon>
        <taxon>Craniata</taxon>
        <taxon>Vertebrata</taxon>
        <taxon>Euteleostomi</taxon>
        <taxon>Archelosauria</taxon>
        <taxon>Archosauria</taxon>
        <taxon>Dinosauria</taxon>
        <taxon>Saurischia</taxon>
        <taxon>Theropoda</taxon>
        <taxon>Coelurosauria</taxon>
        <taxon>Aves</taxon>
        <taxon>Neognathae</taxon>
        <taxon>Neoaves</taxon>
        <taxon>Columbimorphae</taxon>
        <taxon>Columbiformes</taxon>
        <taxon>Columbidae</taxon>
        <taxon>Patagioenas</taxon>
    </lineage>
</organism>
<sequence length="214" mass="23892">MPPQYSSLVKRPPEAFVYRVCCPSPLFPLVQYCCYQRKETSSNESSVCSAMRGFFLGAIPETVRTQEGVGCGIRVKNLSPKRNLLYREERMLYSKACSPSSIPNKPCLAVQEHIGSNLDLKRGICSCRCSQNVGFGFILSCAAGVWRINDNGNENTRLRAMRFVISSGYPTEVLSRDAEEPACQTHPSLFWVSSNLCLGSTAQVMSESICRYFR</sequence>
<dbReference type="Proteomes" id="UP000190648">
    <property type="component" value="Unassembled WGS sequence"/>
</dbReference>
<evidence type="ECO:0000313" key="2">
    <source>
        <dbReference type="Proteomes" id="UP000190648"/>
    </source>
</evidence>
<accession>A0A1V4KCR8</accession>
<protein>
    <submittedName>
        <fullName evidence="1">Uncharacterized protein</fullName>
    </submittedName>
</protein>
<keyword evidence="2" id="KW-1185">Reference proteome</keyword>
<reference evidence="1 2" key="1">
    <citation type="submission" date="2016-02" db="EMBL/GenBank/DDBJ databases">
        <title>Band-tailed pigeon sequencing and assembly.</title>
        <authorList>
            <person name="Soares A.E."/>
            <person name="Novak B.J."/>
            <person name="Rice E.S."/>
            <person name="O'Connell B."/>
            <person name="Chang D."/>
            <person name="Weber S."/>
            <person name="Shapiro B."/>
        </authorList>
    </citation>
    <scope>NUCLEOTIDE SEQUENCE [LARGE SCALE GENOMIC DNA]</scope>
    <source>
        <strain evidence="1">BTP2013</strain>
        <tissue evidence="1">Blood</tissue>
    </source>
</reference>
<name>A0A1V4KCR8_PATFA</name>
<evidence type="ECO:0000313" key="1">
    <source>
        <dbReference type="EMBL" id="OPJ82259.1"/>
    </source>
</evidence>